<organism evidence="4 5">
    <name type="scientific">Desulforamulus hydrothermalis Lam5 = DSM 18033</name>
    <dbReference type="NCBI Taxonomy" id="1121428"/>
    <lineage>
        <taxon>Bacteria</taxon>
        <taxon>Bacillati</taxon>
        <taxon>Bacillota</taxon>
        <taxon>Clostridia</taxon>
        <taxon>Eubacteriales</taxon>
        <taxon>Peptococcaceae</taxon>
        <taxon>Desulforamulus</taxon>
    </lineage>
</organism>
<dbReference type="Pfam" id="PF00571">
    <property type="entry name" value="CBS"/>
    <property type="match status" value="2"/>
</dbReference>
<keyword evidence="1 2" id="KW-0129">CBS domain</keyword>
<sequence>MKAKDIMKTDVITVTADTNIKDIAQILTDKGISGVPVVNQEGKLVGIVTEGDLLHKEANPRIPKFFGILGAMIYFGGVDQYREDFKKLAALKASEIMTSEVITVSKETDIRTIATLMIEHNIKRIPVVENGKVLGIVSRSDIIKTLTQ</sequence>
<dbReference type="AlphaFoldDB" id="K8DX27"/>
<evidence type="ECO:0000259" key="3">
    <source>
        <dbReference type="PROSITE" id="PS51371"/>
    </source>
</evidence>
<protein>
    <submittedName>
        <fullName evidence="4">Putative signal transduction protein with CBS domains</fullName>
    </submittedName>
</protein>
<proteinExistence type="predicted"/>
<reference evidence="4 5" key="1">
    <citation type="journal article" date="2013" name="Genome Announc.">
        <title>Genome Sequence of the Sulfate-Reducing Bacterium Desulfotomaculum hydrothermale Lam5(T).</title>
        <authorList>
            <person name="Amin O."/>
            <person name="Fardeau M.L."/>
            <person name="Valette O."/>
            <person name="Hirschler-Rea A."/>
            <person name="Barbe V."/>
            <person name="Medigue C."/>
            <person name="Vacherie B."/>
            <person name="Ollivier B."/>
            <person name="Bertin P.N."/>
            <person name="Dolla A."/>
        </authorList>
    </citation>
    <scope>NUCLEOTIDE SEQUENCE [LARGE SCALE GENOMIC DNA]</scope>
    <source>
        <strain evidence="5">Lam5 / DSM 18033</strain>
    </source>
</reference>
<dbReference type="OrthoDB" id="9790355at2"/>
<dbReference type="eggNOG" id="COG0517">
    <property type="taxonomic scope" value="Bacteria"/>
</dbReference>
<evidence type="ECO:0000313" key="4">
    <source>
        <dbReference type="EMBL" id="CCO07092.1"/>
    </source>
</evidence>
<dbReference type="STRING" id="1121428.DESHY_110036"/>
<dbReference type="SMART" id="SM00116">
    <property type="entry name" value="CBS"/>
    <property type="match status" value="2"/>
</dbReference>
<comment type="caution">
    <text evidence="4">The sequence shown here is derived from an EMBL/GenBank/DDBJ whole genome shotgun (WGS) entry which is preliminary data.</text>
</comment>
<dbReference type="SUPFAM" id="SSF54631">
    <property type="entry name" value="CBS-domain pair"/>
    <property type="match status" value="1"/>
</dbReference>
<feature type="domain" description="CBS" evidence="3">
    <location>
        <begin position="7"/>
        <end position="64"/>
    </location>
</feature>
<gene>
    <name evidence="4" type="ORF">DESHY_110036</name>
</gene>
<dbReference type="InterPro" id="IPR000644">
    <property type="entry name" value="CBS_dom"/>
</dbReference>
<dbReference type="Gene3D" id="3.10.580.10">
    <property type="entry name" value="CBS-domain"/>
    <property type="match status" value="1"/>
</dbReference>
<evidence type="ECO:0000313" key="5">
    <source>
        <dbReference type="Proteomes" id="UP000009315"/>
    </source>
</evidence>
<feature type="domain" description="CBS" evidence="3">
    <location>
        <begin position="97"/>
        <end position="148"/>
    </location>
</feature>
<keyword evidence="5" id="KW-1185">Reference proteome</keyword>
<dbReference type="PROSITE" id="PS51371">
    <property type="entry name" value="CBS"/>
    <property type="match status" value="2"/>
</dbReference>
<dbReference type="EMBL" id="CAOS01000003">
    <property type="protein sequence ID" value="CCO07092.1"/>
    <property type="molecule type" value="Genomic_DNA"/>
</dbReference>
<dbReference type="RefSeq" id="WP_008409818.1">
    <property type="nucleotide sequence ID" value="NZ_CAOS01000003.1"/>
</dbReference>
<dbReference type="InterPro" id="IPR046342">
    <property type="entry name" value="CBS_dom_sf"/>
</dbReference>
<name>K8DX27_9FIRM</name>
<dbReference type="PANTHER" id="PTHR43080:SF26">
    <property type="entry name" value="REGULATORY PROTEIN"/>
    <property type="match status" value="1"/>
</dbReference>
<evidence type="ECO:0000256" key="2">
    <source>
        <dbReference type="PROSITE-ProRule" id="PRU00703"/>
    </source>
</evidence>
<dbReference type="PANTHER" id="PTHR43080">
    <property type="entry name" value="CBS DOMAIN-CONTAINING PROTEIN CBSX3, MITOCHONDRIAL"/>
    <property type="match status" value="1"/>
</dbReference>
<dbReference type="Proteomes" id="UP000009315">
    <property type="component" value="Unassembled WGS sequence"/>
</dbReference>
<accession>K8DX27</accession>
<dbReference type="InterPro" id="IPR051257">
    <property type="entry name" value="Diverse_CBS-Domain"/>
</dbReference>
<dbReference type="CDD" id="cd04586">
    <property type="entry name" value="CBS_pair_BON_assoc"/>
    <property type="match status" value="1"/>
</dbReference>
<evidence type="ECO:0000256" key="1">
    <source>
        <dbReference type="ARBA" id="ARBA00023122"/>
    </source>
</evidence>